<evidence type="ECO:0000256" key="9">
    <source>
        <dbReference type="RuleBase" id="RU003471"/>
    </source>
</evidence>
<evidence type="ECO:0000256" key="4">
    <source>
        <dbReference type="ARBA" id="ARBA00022525"/>
    </source>
</evidence>
<dbReference type="Pfam" id="PF00720">
    <property type="entry name" value="SSI"/>
    <property type="match status" value="1"/>
</dbReference>
<proteinExistence type="inferred from homology"/>
<evidence type="ECO:0000256" key="1">
    <source>
        <dbReference type="ARBA" id="ARBA00004613"/>
    </source>
</evidence>
<comment type="caution">
    <text evidence="11">The sequence shown here is derived from an EMBL/GenBank/DDBJ whole genome shotgun (WGS) entry which is preliminary data.</text>
</comment>
<keyword evidence="12" id="KW-1185">Reference proteome</keyword>
<organism evidence="11 12">
    <name type="scientific">Streptomyces chengmaiensis</name>
    <dbReference type="NCBI Taxonomy" id="3040919"/>
    <lineage>
        <taxon>Bacteria</taxon>
        <taxon>Bacillati</taxon>
        <taxon>Actinomycetota</taxon>
        <taxon>Actinomycetes</taxon>
        <taxon>Kitasatosporales</taxon>
        <taxon>Streptomycetaceae</taxon>
        <taxon>Streptomyces</taxon>
    </lineage>
</organism>
<feature type="site" description="Reactive bond" evidence="8">
    <location>
        <begin position="101"/>
        <end position="102"/>
    </location>
</feature>
<name>A0ABT6HUZ4_9ACTN</name>
<reference evidence="11 12" key="1">
    <citation type="submission" date="2023-04" db="EMBL/GenBank/DDBJ databases">
        <title>Streptomyces chengmaiensis sp. nov. isolated from the stem of mangrove plant in Hainan.</title>
        <authorList>
            <person name="Huang X."/>
            <person name="Zhou S."/>
            <person name="Chu X."/>
            <person name="Xie Y."/>
            <person name="Lin Y."/>
        </authorList>
    </citation>
    <scope>NUCLEOTIDE SEQUENCE [LARGE SCALE GENOMIC DNA]</scope>
    <source>
        <strain evidence="11 12">HNM0663</strain>
    </source>
</reference>
<dbReference type="InterPro" id="IPR036819">
    <property type="entry name" value="Subtilisin_inhibitor-like_sf"/>
</dbReference>
<feature type="chain" id="PRO_5044924743" description="Probable subtilase-type protease inhibitor" evidence="8">
    <location>
        <begin position="29"/>
        <end position="143"/>
    </location>
</feature>
<dbReference type="SUPFAM" id="SSF55399">
    <property type="entry name" value="Subtilisin inhibitor"/>
    <property type="match status" value="1"/>
</dbReference>
<keyword evidence="8" id="KW-0732">Signal</keyword>
<dbReference type="EMBL" id="JARWBG010000043">
    <property type="protein sequence ID" value="MDH2392531.1"/>
    <property type="molecule type" value="Genomic_DNA"/>
</dbReference>
<dbReference type="InterPro" id="IPR000691">
    <property type="entry name" value="Prot_inh_I16_SSI"/>
</dbReference>
<protein>
    <recommendedName>
        <fullName evidence="8">Probable subtilase-type protease inhibitor</fullName>
    </recommendedName>
</protein>
<evidence type="ECO:0000256" key="8">
    <source>
        <dbReference type="HAMAP-Rule" id="MF_00778"/>
    </source>
</evidence>
<comment type="similarity">
    <text evidence="2 8 9">Belongs to the protease inhibitor I16 (SSI) family.</text>
</comment>
<comment type="function">
    <text evidence="8">Strong inhibitor of bacterial serine proteases such as subtilisin.</text>
</comment>
<feature type="signal peptide" evidence="8">
    <location>
        <begin position="1"/>
        <end position="28"/>
    </location>
</feature>
<feature type="disulfide bond" evidence="8">
    <location>
        <begin position="62"/>
        <end position="77"/>
    </location>
</feature>
<keyword evidence="5 8" id="KW-0646">Protease inhibitor</keyword>
<evidence type="ECO:0000259" key="10">
    <source>
        <dbReference type="Pfam" id="PF00720"/>
    </source>
</evidence>
<comment type="subcellular location">
    <subcellularLocation>
        <location evidence="1 8">Secreted</location>
    </subcellularLocation>
</comment>
<accession>A0ABT6HUZ4</accession>
<evidence type="ECO:0000256" key="6">
    <source>
        <dbReference type="ARBA" id="ARBA00022900"/>
    </source>
</evidence>
<dbReference type="PRINTS" id="PR00294">
    <property type="entry name" value="SSBTLNINHBTR"/>
</dbReference>
<evidence type="ECO:0000256" key="2">
    <source>
        <dbReference type="ARBA" id="ARBA00010472"/>
    </source>
</evidence>
<dbReference type="Gene3D" id="3.30.350.10">
    <property type="entry name" value="Subtilisin inhibitor-like"/>
    <property type="match status" value="1"/>
</dbReference>
<evidence type="ECO:0000256" key="3">
    <source>
        <dbReference type="ARBA" id="ARBA00011738"/>
    </source>
</evidence>
<dbReference type="GO" id="GO:0030414">
    <property type="term" value="F:peptidase inhibitor activity"/>
    <property type="evidence" value="ECO:0007669"/>
    <property type="project" value="UniProtKB-KW"/>
</dbReference>
<keyword evidence="4 8" id="KW-0964">Secreted</keyword>
<dbReference type="HAMAP" id="MF_00778">
    <property type="entry name" value="SSI"/>
    <property type="match status" value="1"/>
</dbReference>
<evidence type="ECO:0000313" key="12">
    <source>
        <dbReference type="Proteomes" id="UP001223144"/>
    </source>
</evidence>
<dbReference type="InterPro" id="IPR023549">
    <property type="entry name" value="Subtilisin_inhibitor"/>
</dbReference>
<comment type="subunit">
    <text evidence="3 8">Homodimer.</text>
</comment>
<dbReference type="RefSeq" id="WP_279931632.1">
    <property type="nucleotide sequence ID" value="NZ_JARWBG010000043.1"/>
</dbReference>
<keyword evidence="6 8" id="KW-0722">Serine protease inhibitor</keyword>
<dbReference type="Proteomes" id="UP001223144">
    <property type="component" value="Unassembled WGS sequence"/>
</dbReference>
<gene>
    <name evidence="8" type="primary">sti</name>
    <name evidence="11" type="ORF">QCN29_27890</name>
</gene>
<feature type="disulfide bond" evidence="8">
    <location>
        <begin position="99"/>
        <end position="129"/>
    </location>
</feature>
<evidence type="ECO:0000313" key="11">
    <source>
        <dbReference type="EMBL" id="MDH2392531.1"/>
    </source>
</evidence>
<evidence type="ECO:0000256" key="5">
    <source>
        <dbReference type="ARBA" id="ARBA00022690"/>
    </source>
</evidence>
<sequence length="143" mass="14813" precursor="true">MRHIRKTIGVAAAAAVCALTASTGTAQAQPDSLYAPSSLVLTHGWGEEAMTAVVDRAVTLNCAPAPSGSHPAAEGACSELRAVNAEFAALSDPDPGVFCTREYNPVVVTADGVWEGRRVSWSQTFGNPCEMRASLGDTAAFAF</sequence>
<feature type="domain" description="Subtilisin inhibitor" evidence="10">
    <location>
        <begin position="35"/>
        <end position="127"/>
    </location>
</feature>
<keyword evidence="7 8" id="KW-1015">Disulfide bond</keyword>
<evidence type="ECO:0000256" key="7">
    <source>
        <dbReference type="ARBA" id="ARBA00023157"/>
    </source>
</evidence>